<evidence type="ECO:0000256" key="7">
    <source>
        <dbReference type="ARBA" id="ARBA00022989"/>
    </source>
</evidence>
<evidence type="ECO:0000256" key="3">
    <source>
        <dbReference type="ARBA" id="ARBA00022475"/>
    </source>
</evidence>
<dbReference type="InterPro" id="IPR052157">
    <property type="entry name" value="BCAA_transport_permease"/>
</dbReference>
<feature type="transmembrane region" description="Helical" evidence="10">
    <location>
        <begin position="94"/>
        <end position="114"/>
    </location>
</feature>
<feature type="transmembrane region" description="Helical" evidence="10">
    <location>
        <begin position="264"/>
        <end position="283"/>
    </location>
</feature>
<feature type="transmembrane region" description="Helical" evidence="10">
    <location>
        <begin position="189"/>
        <end position="208"/>
    </location>
</feature>
<feature type="transmembrane region" description="Helical" evidence="10">
    <location>
        <begin position="33"/>
        <end position="54"/>
    </location>
</feature>
<reference evidence="11 12" key="1">
    <citation type="submission" date="2018-06" db="EMBL/GenBank/DDBJ databases">
        <title>Noncontiguous genome sequence of Ruminococcaceae bacterium ASD2818.</title>
        <authorList>
            <person name="Chaplin A.V."/>
            <person name="Sokolova S.R."/>
            <person name="Kochetkova T.O."/>
            <person name="Goltsov A.Y."/>
            <person name="Trofimov D.Y."/>
            <person name="Efimov B.A."/>
        </authorList>
    </citation>
    <scope>NUCLEOTIDE SEQUENCE [LARGE SCALE GENOMIC DNA]</scope>
    <source>
        <strain evidence="11 12">ASD2818</strain>
    </source>
</reference>
<dbReference type="CDD" id="cd06582">
    <property type="entry name" value="TM_PBP1_LivH_like"/>
    <property type="match status" value="1"/>
</dbReference>
<name>A0A328UJC7_9FIRM</name>
<accession>A0A328UJC7</accession>
<evidence type="ECO:0000313" key="12">
    <source>
        <dbReference type="Proteomes" id="UP000249377"/>
    </source>
</evidence>
<feature type="transmembrane region" description="Helical" evidence="10">
    <location>
        <begin position="134"/>
        <end position="160"/>
    </location>
</feature>
<dbReference type="InterPro" id="IPR001851">
    <property type="entry name" value="ABC_transp_permease"/>
</dbReference>
<feature type="transmembrane region" description="Helical" evidence="10">
    <location>
        <begin position="60"/>
        <end position="82"/>
    </location>
</feature>
<keyword evidence="6" id="KW-0029">Amino-acid transport</keyword>
<dbReference type="AlphaFoldDB" id="A0A328UJC7"/>
<dbReference type="GO" id="GO:0042941">
    <property type="term" value="P:D-alanine transmembrane transport"/>
    <property type="evidence" value="ECO:0007669"/>
    <property type="project" value="TreeGrafter"/>
</dbReference>
<protein>
    <submittedName>
        <fullName evidence="11">Branched-chain amino acid ABC transporter permease</fullName>
    </submittedName>
</protein>
<sequence>MDFIVQVVNGLGMGSIYALVALGYSMVYGIVQLINFAHGDIIMVAAYIIFISMMMMGLPLWAAILLCVVLSALVGMLIERVAYRRLLVRNVPRISLLITAIGVSIFLQNLFQLIFGSDAKPMQKFFDLPALSVFGVSITSTTILNIVTSVIMMICLQLLVGRTRMGKAMRATSEDAGAAKLMGINTNHIIALTFAIGSALAGVGAVLYCNTYQQIKPIMGSMLGLKAFVAAVLGGIGSIPGAMLGGYILGAAEGLTTSFISSNLTDAVVFGILILVLLFKPAGLLGKNVREKV</sequence>
<feature type="transmembrane region" description="Helical" evidence="10">
    <location>
        <begin position="228"/>
        <end position="252"/>
    </location>
</feature>
<dbReference type="GO" id="GO:0005304">
    <property type="term" value="F:L-valine transmembrane transporter activity"/>
    <property type="evidence" value="ECO:0007669"/>
    <property type="project" value="TreeGrafter"/>
</dbReference>
<dbReference type="GO" id="GO:0015808">
    <property type="term" value="P:L-alanine transport"/>
    <property type="evidence" value="ECO:0007669"/>
    <property type="project" value="TreeGrafter"/>
</dbReference>
<dbReference type="Proteomes" id="UP000249377">
    <property type="component" value="Unassembled WGS sequence"/>
</dbReference>
<evidence type="ECO:0000256" key="4">
    <source>
        <dbReference type="ARBA" id="ARBA00022519"/>
    </source>
</evidence>
<dbReference type="GO" id="GO:0015190">
    <property type="term" value="F:L-leucine transmembrane transporter activity"/>
    <property type="evidence" value="ECO:0007669"/>
    <property type="project" value="TreeGrafter"/>
</dbReference>
<keyword evidence="4" id="KW-0997">Cell inner membrane</keyword>
<evidence type="ECO:0000256" key="1">
    <source>
        <dbReference type="ARBA" id="ARBA00004651"/>
    </source>
</evidence>
<organism evidence="11 12">
    <name type="scientific">Hydrogeniiclostridium mannosilyticum</name>
    <dbReference type="NCBI Taxonomy" id="2764322"/>
    <lineage>
        <taxon>Bacteria</taxon>
        <taxon>Bacillati</taxon>
        <taxon>Bacillota</taxon>
        <taxon>Clostridia</taxon>
        <taxon>Eubacteriales</taxon>
        <taxon>Acutalibacteraceae</taxon>
        <taxon>Hydrogeniiclostridium</taxon>
    </lineage>
</organism>
<proteinExistence type="inferred from homology"/>
<dbReference type="EMBL" id="QLYR01000002">
    <property type="protein sequence ID" value="RAQ29623.1"/>
    <property type="molecule type" value="Genomic_DNA"/>
</dbReference>
<evidence type="ECO:0000256" key="10">
    <source>
        <dbReference type="SAM" id="Phobius"/>
    </source>
</evidence>
<evidence type="ECO:0000256" key="2">
    <source>
        <dbReference type="ARBA" id="ARBA00022448"/>
    </source>
</evidence>
<comment type="caution">
    <text evidence="11">The sequence shown here is derived from an EMBL/GenBank/DDBJ whole genome shotgun (WGS) entry which is preliminary data.</text>
</comment>
<keyword evidence="2" id="KW-0813">Transport</keyword>
<evidence type="ECO:0000256" key="5">
    <source>
        <dbReference type="ARBA" id="ARBA00022692"/>
    </source>
</evidence>
<dbReference type="RefSeq" id="WP_112332054.1">
    <property type="nucleotide sequence ID" value="NZ_JADPHD010000008.1"/>
</dbReference>
<evidence type="ECO:0000256" key="6">
    <source>
        <dbReference type="ARBA" id="ARBA00022970"/>
    </source>
</evidence>
<dbReference type="PANTHER" id="PTHR11795:SF371">
    <property type="entry name" value="HIGH-AFFINITY BRANCHED-CHAIN AMINO ACID TRANSPORT SYSTEM PERMEASE PROTEIN LIVH"/>
    <property type="match status" value="1"/>
</dbReference>
<evidence type="ECO:0000256" key="9">
    <source>
        <dbReference type="ARBA" id="ARBA00037998"/>
    </source>
</evidence>
<dbReference type="GO" id="GO:0015192">
    <property type="term" value="F:L-phenylalanine transmembrane transporter activity"/>
    <property type="evidence" value="ECO:0007669"/>
    <property type="project" value="TreeGrafter"/>
</dbReference>
<keyword evidence="5 10" id="KW-0812">Transmembrane</keyword>
<comment type="subcellular location">
    <subcellularLocation>
        <location evidence="1">Cell membrane</location>
        <topology evidence="1">Multi-pass membrane protein</topology>
    </subcellularLocation>
</comment>
<dbReference type="Pfam" id="PF02653">
    <property type="entry name" value="BPD_transp_2"/>
    <property type="match status" value="1"/>
</dbReference>
<feature type="transmembrane region" description="Helical" evidence="10">
    <location>
        <begin position="6"/>
        <end position="26"/>
    </location>
</feature>
<keyword evidence="7 10" id="KW-1133">Transmembrane helix</keyword>
<keyword evidence="8 10" id="KW-0472">Membrane</keyword>
<dbReference type="GO" id="GO:0005886">
    <property type="term" value="C:plasma membrane"/>
    <property type="evidence" value="ECO:0007669"/>
    <property type="project" value="UniProtKB-SubCell"/>
</dbReference>
<keyword evidence="3" id="KW-1003">Cell membrane</keyword>
<dbReference type="GO" id="GO:0015188">
    <property type="term" value="F:L-isoleucine transmembrane transporter activity"/>
    <property type="evidence" value="ECO:0007669"/>
    <property type="project" value="TreeGrafter"/>
</dbReference>
<gene>
    <name evidence="11" type="ORF">DPQ25_04770</name>
</gene>
<comment type="similarity">
    <text evidence="9">Belongs to the binding-protein-dependent transport system permease family. LivHM subfamily.</text>
</comment>
<dbReference type="PANTHER" id="PTHR11795">
    <property type="entry name" value="BRANCHED-CHAIN AMINO ACID TRANSPORT SYSTEM PERMEASE PROTEIN LIVH"/>
    <property type="match status" value="1"/>
</dbReference>
<dbReference type="GO" id="GO:1903806">
    <property type="term" value="P:L-isoleucine import across plasma membrane"/>
    <property type="evidence" value="ECO:0007669"/>
    <property type="project" value="TreeGrafter"/>
</dbReference>
<keyword evidence="12" id="KW-1185">Reference proteome</keyword>
<evidence type="ECO:0000256" key="8">
    <source>
        <dbReference type="ARBA" id="ARBA00023136"/>
    </source>
</evidence>
<evidence type="ECO:0000313" key="11">
    <source>
        <dbReference type="EMBL" id="RAQ29623.1"/>
    </source>
</evidence>